<evidence type="ECO:0000256" key="3">
    <source>
        <dbReference type="ARBA" id="ARBA00022448"/>
    </source>
</evidence>
<sequence>MAQRGALPPLRVQVPALGTAPSQRLSKYYMAFSPSTTPTPVIHNRPHTGRLWIAVLLQLSSLYAVHQWLSRSQEQSVVNFAFLSFFVASLVLGLLQRPWKGRAIGSSQWLLLLLSGGLLALSFMLRMRGLAVVGPLETILADYAGAVVGKVLIKAQRKVHGIGNAKVRGAVALFAGLYFLSQGWAVSSCSPLSSLFVPVTKTRTFVTARLIRSAKIGSSGDSRTAGGEEALQLEKDCAKYLSIIAPLCAGLLSSVQRLLPSRTSLGSIPKRRLQSLTYVTAGMVLLPVALFQAAVAEAGSMDGKVLWPLFSMIAFGMVGAYFAEFFSEEKLLISPLGTMHFGITACCVCILELWHGSNFSLIGFVVCCALLAIGVRAAAFISGGLDWNSMSEREYSGASVMSMIQTPLYHIWTDVKTRKIAMFLLINTSFMVVEFVFGFLSNSLGLISDACHMLFDCAALAIGLYASYISRLPANSKFQFGYGRFEVLSGYANAVFLILVASLIVLESLERLLEPPEISTGSLLIVSVGGLLVNVVGLIFFHEAHHHAHGSGPCVHVHAHHDTFVPIPAPKNDRDANVHHTSLKTSAPPKVVHSYWQSPSQSHHHTLDSPILNLQGTSQSRVENHSSNRSSPLTSSHSEPNETRASAHSQFSPHSHDGTSAVHEQAGGSLYSRNHEKHQVHSSGNHTADGQEGSKDKLAHQQQSARQEHNHLGAPQRSGSTHAHVHSESCSHGHHHNVASTAVQGHVGHEQAVTYPKPHEDQRGFLKENPRSGTATSEPKSPRHIHHKVHVLAKRPVLMRSASAFKNQMVVIHPHHPHTNSSSGDTHGHGHLGEHQEHNHDHHGHGVHTHSAFKHQQVVMECDDHHDQSASQPNSSQADVHGHGHGHFNNHHVQGHSGDYHGHNHSGIDNDGEDKIHLRQLVHISGELDGDFDSDHHHHHNHKANEGHSGEHSHHHGGKPCSHDHSHEHGGHEGHDHHHHGHSHGDHDDHGDHQHIDHNMEGIFLHILADTLGSVGVVISTLLIKYKGWLFTDPACSIFISVLIVSSVVPLVRNSAELLLQRVPRLHASLGTDKQLVRGKVTKILQAAGISDLTLEVEDLEHEDE</sequence>
<dbReference type="AlphaFoldDB" id="A0A176WQK9"/>
<feature type="compositionally biased region" description="Basic residues" evidence="8">
    <location>
        <begin position="841"/>
        <end position="853"/>
    </location>
</feature>
<evidence type="ECO:0000256" key="2">
    <source>
        <dbReference type="ARBA" id="ARBA00008873"/>
    </source>
</evidence>
<feature type="transmembrane region" description="Helical" evidence="9">
    <location>
        <begin position="518"/>
        <end position="541"/>
    </location>
</feature>
<feature type="region of interest" description="Disordered" evidence="8">
    <location>
        <begin position="814"/>
        <end position="912"/>
    </location>
</feature>
<feature type="transmembrane region" description="Helical" evidence="9">
    <location>
        <begin position="1030"/>
        <end position="1052"/>
    </location>
</feature>
<feature type="transmembrane region" description="Helical" evidence="9">
    <location>
        <begin position="420"/>
        <end position="440"/>
    </location>
</feature>
<evidence type="ECO:0000256" key="7">
    <source>
        <dbReference type="ARBA" id="ARBA00023136"/>
    </source>
</evidence>
<dbReference type="FunFam" id="1.20.1510.10:FF:000033">
    <property type="entry name" value="Unplaced genomic scaffold supercont1.9, whole genome shotgun sequence"/>
    <property type="match status" value="1"/>
</dbReference>
<dbReference type="InterPro" id="IPR045316">
    <property type="entry name" value="Msc2-like"/>
</dbReference>
<feature type="compositionally biased region" description="Polar residues" evidence="8">
    <location>
        <begin position="869"/>
        <end position="878"/>
    </location>
</feature>
<comment type="caution">
    <text evidence="11">The sequence shown here is derived from an EMBL/GenBank/DDBJ whole genome shotgun (WGS) entry which is preliminary data.</text>
</comment>
<feature type="transmembrane region" description="Helical" evidence="9">
    <location>
        <begin position="361"/>
        <end position="385"/>
    </location>
</feature>
<dbReference type="PANTHER" id="PTHR45755:SF4">
    <property type="entry name" value="ZINC TRANSPORTER 7"/>
    <property type="match status" value="1"/>
</dbReference>
<reference evidence="11" key="1">
    <citation type="submission" date="2016-03" db="EMBL/GenBank/DDBJ databases">
        <title>Mechanisms controlling the formation of the plant cell surface in tip-growing cells are functionally conserved among land plants.</title>
        <authorList>
            <person name="Honkanen S."/>
            <person name="Jones V.A."/>
            <person name="Morieri G."/>
            <person name="Champion C."/>
            <person name="Hetherington A.J."/>
            <person name="Kelly S."/>
            <person name="Saint-Marcoux D."/>
            <person name="Proust H."/>
            <person name="Prescott H."/>
            <person name="Dolan L."/>
        </authorList>
    </citation>
    <scope>NUCLEOTIDE SEQUENCE [LARGE SCALE GENOMIC DNA]</scope>
    <source>
        <tissue evidence="11">Whole gametophyte</tissue>
    </source>
</reference>
<feature type="compositionally biased region" description="Basic and acidic residues" evidence="8">
    <location>
        <begin position="961"/>
        <end position="976"/>
    </location>
</feature>
<dbReference type="GO" id="GO:0016020">
    <property type="term" value="C:membrane"/>
    <property type="evidence" value="ECO:0007669"/>
    <property type="project" value="UniProtKB-SubCell"/>
</dbReference>
<dbReference type="GO" id="GO:0005794">
    <property type="term" value="C:Golgi apparatus"/>
    <property type="evidence" value="ECO:0007669"/>
    <property type="project" value="TreeGrafter"/>
</dbReference>
<feature type="transmembrane region" description="Helical" evidence="9">
    <location>
        <begin position="51"/>
        <end position="70"/>
    </location>
</feature>
<evidence type="ECO:0000313" key="11">
    <source>
        <dbReference type="EMBL" id="OAE34823.1"/>
    </source>
</evidence>
<feature type="domain" description="Cation efflux protein transmembrane" evidence="10">
    <location>
        <begin position="991"/>
        <end position="1060"/>
    </location>
</feature>
<feature type="region of interest" description="Disordered" evidence="8">
    <location>
        <begin position="589"/>
        <end position="608"/>
    </location>
</feature>
<dbReference type="InterPro" id="IPR027469">
    <property type="entry name" value="Cation_efflux_TMD_sf"/>
</dbReference>
<evidence type="ECO:0000256" key="8">
    <source>
        <dbReference type="SAM" id="MobiDB-lite"/>
    </source>
</evidence>
<feature type="compositionally biased region" description="Basic and acidic residues" evidence="8">
    <location>
        <begin position="983"/>
        <end position="995"/>
    </location>
</feature>
<feature type="transmembrane region" description="Helical" evidence="9">
    <location>
        <begin position="276"/>
        <end position="295"/>
    </location>
</feature>
<keyword evidence="12" id="KW-1185">Reference proteome</keyword>
<feature type="transmembrane region" description="Helical" evidence="9">
    <location>
        <begin position="487"/>
        <end position="506"/>
    </location>
</feature>
<dbReference type="SUPFAM" id="SSF161111">
    <property type="entry name" value="Cation efflux protein transmembrane domain-like"/>
    <property type="match status" value="2"/>
</dbReference>
<evidence type="ECO:0000256" key="5">
    <source>
        <dbReference type="ARBA" id="ARBA00022989"/>
    </source>
</evidence>
<feature type="compositionally biased region" description="Polar residues" evidence="8">
    <location>
        <begin position="618"/>
        <end position="653"/>
    </location>
</feature>
<evidence type="ECO:0000259" key="10">
    <source>
        <dbReference type="Pfam" id="PF01545"/>
    </source>
</evidence>
<dbReference type="InterPro" id="IPR058533">
    <property type="entry name" value="Cation_efflux_TM"/>
</dbReference>
<keyword evidence="6" id="KW-0406">Ion transport</keyword>
<feature type="compositionally biased region" description="Basic and acidic residues" evidence="8">
    <location>
        <begin position="898"/>
        <end position="912"/>
    </location>
</feature>
<comment type="similarity">
    <text evidence="2">Belongs to the cation diffusion facilitator (CDF) transporter (TC 2.A.4) family. SLC30A subfamily.</text>
</comment>
<feature type="transmembrane region" description="Helical" evidence="9">
    <location>
        <begin position="76"/>
        <end position="95"/>
    </location>
</feature>
<dbReference type="InterPro" id="IPR002524">
    <property type="entry name" value="Cation_efflux"/>
</dbReference>
<feature type="compositionally biased region" description="Basic and acidic residues" evidence="8">
    <location>
        <begin position="826"/>
        <end position="840"/>
    </location>
</feature>
<dbReference type="GO" id="GO:0005385">
    <property type="term" value="F:zinc ion transmembrane transporter activity"/>
    <property type="evidence" value="ECO:0007669"/>
    <property type="project" value="InterPro"/>
</dbReference>
<accession>A0A176WQK9</accession>
<feature type="transmembrane region" description="Helical" evidence="9">
    <location>
        <begin position="1003"/>
        <end position="1024"/>
    </location>
</feature>
<name>A0A176WQK9_MARPO</name>
<dbReference type="Pfam" id="PF01545">
    <property type="entry name" value="Cation_efflux"/>
    <property type="match status" value="2"/>
</dbReference>
<keyword evidence="3" id="KW-0813">Transport</keyword>
<proteinExistence type="inferred from homology"/>
<feature type="compositionally biased region" description="Basic and acidic residues" evidence="8">
    <location>
        <begin position="757"/>
        <end position="770"/>
    </location>
</feature>
<organism evidence="11 12">
    <name type="scientific">Marchantia polymorpha subsp. ruderalis</name>
    <dbReference type="NCBI Taxonomy" id="1480154"/>
    <lineage>
        <taxon>Eukaryota</taxon>
        <taxon>Viridiplantae</taxon>
        <taxon>Streptophyta</taxon>
        <taxon>Embryophyta</taxon>
        <taxon>Marchantiophyta</taxon>
        <taxon>Marchantiopsida</taxon>
        <taxon>Marchantiidae</taxon>
        <taxon>Marchantiales</taxon>
        <taxon>Marchantiaceae</taxon>
        <taxon>Marchantia</taxon>
    </lineage>
</organism>
<dbReference type="GO" id="GO:0006882">
    <property type="term" value="P:intracellular zinc ion homeostasis"/>
    <property type="evidence" value="ECO:0007669"/>
    <property type="project" value="InterPro"/>
</dbReference>
<dbReference type="Gene3D" id="1.20.1510.10">
    <property type="entry name" value="Cation efflux protein transmembrane domain"/>
    <property type="match status" value="2"/>
</dbReference>
<dbReference type="PANTHER" id="PTHR45755">
    <property type="match status" value="1"/>
</dbReference>
<feature type="compositionally biased region" description="Basic residues" evidence="8">
    <location>
        <begin position="883"/>
        <end position="894"/>
    </location>
</feature>
<gene>
    <name evidence="11" type="ORF">AXG93_2528s1900</name>
</gene>
<feature type="region of interest" description="Disordered" evidence="8">
    <location>
        <begin position="618"/>
        <end position="663"/>
    </location>
</feature>
<feature type="region of interest" description="Disordered" evidence="8">
    <location>
        <begin position="675"/>
        <end position="734"/>
    </location>
</feature>
<keyword evidence="4 9" id="KW-0812">Transmembrane</keyword>
<feature type="domain" description="Cation efflux protein transmembrane" evidence="10">
    <location>
        <begin position="422"/>
        <end position="561"/>
    </location>
</feature>
<feature type="transmembrane region" description="Helical" evidence="9">
    <location>
        <begin position="307"/>
        <end position="326"/>
    </location>
</feature>
<keyword evidence="7 9" id="KW-0472">Membrane</keyword>
<comment type="subcellular location">
    <subcellularLocation>
        <location evidence="1">Membrane</location>
        <topology evidence="1">Multi-pass membrane protein</topology>
    </subcellularLocation>
</comment>
<evidence type="ECO:0000256" key="6">
    <source>
        <dbReference type="ARBA" id="ARBA00023065"/>
    </source>
</evidence>
<evidence type="ECO:0000256" key="4">
    <source>
        <dbReference type="ARBA" id="ARBA00022692"/>
    </source>
</evidence>
<feature type="region of interest" description="Disordered" evidence="8">
    <location>
        <begin position="754"/>
        <end position="786"/>
    </location>
</feature>
<feature type="region of interest" description="Disordered" evidence="8">
    <location>
        <begin position="929"/>
        <end position="995"/>
    </location>
</feature>
<dbReference type="Proteomes" id="UP000077202">
    <property type="component" value="Unassembled WGS sequence"/>
</dbReference>
<feature type="transmembrane region" description="Helical" evidence="9">
    <location>
        <begin position="107"/>
        <end position="125"/>
    </location>
</feature>
<protein>
    <recommendedName>
        <fullName evidence="10">Cation efflux protein transmembrane domain-containing protein</fullName>
    </recommendedName>
</protein>
<evidence type="ECO:0000313" key="12">
    <source>
        <dbReference type="Proteomes" id="UP000077202"/>
    </source>
</evidence>
<feature type="transmembrane region" description="Helical" evidence="9">
    <location>
        <begin position="338"/>
        <end position="355"/>
    </location>
</feature>
<keyword evidence="5 9" id="KW-1133">Transmembrane helix</keyword>
<feature type="transmembrane region" description="Helical" evidence="9">
    <location>
        <begin position="446"/>
        <end position="466"/>
    </location>
</feature>
<dbReference type="EMBL" id="LVLJ01000312">
    <property type="protein sequence ID" value="OAE34823.1"/>
    <property type="molecule type" value="Genomic_DNA"/>
</dbReference>
<feature type="compositionally biased region" description="Basic and acidic residues" evidence="8">
    <location>
        <begin position="943"/>
        <end position="952"/>
    </location>
</feature>
<evidence type="ECO:0000256" key="1">
    <source>
        <dbReference type="ARBA" id="ARBA00004141"/>
    </source>
</evidence>
<evidence type="ECO:0000256" key="9">
    <source>
        <dbReference type="SAM" id="Phobius"/>
    </source>
</evidence>
<dbReference type="NCBIfam" id="TIGR01297">
    <property type="entry name" value="CDF"/>
    <property type="match status" value="1"/>
</dbReference>